<dbReference type="InterPro" id="IPR050723">
    <property type="entry name" value="CFA/CMAS"/>
</dbReference>
<organism evidence="6 7">
    <name type="scientific">Algimonas ampicilliniresistens</name>
    <dbReference type="NCBI Taxonomy" id="1298735"/>
    <lineage>
        <taxon>Bacteria</taxon>
        <taxon>Pseudomonadati</taxon>
        <taxon>Pseudomonadota</taxon>
        <taxon>Alphaproteobacteria</taxon>
        <taxon>Maricaulales</taxon>
        <taxon>Robiginitomaculaceae</taxon>
        <taxon>Algimonas</taxon>
    </lineage>
</organism>
<dbReference type="Proteomes" id="UP001161391">
    <property type="component" value="Unassembled WGS sequence"/>
</dbReference>
<evidence type="ECO:0000256" key="3">
    <source>
        <dbReference type="ARBA" id="ARBA00022679"/>
    </source>
</evidence>
<keyword evidence="3" id="KW-0808">Transferase</keyword>
<evidence type="ECO:0000256" key="1">
    <source>
        <dbReference type="ARBA" id="ARBA00010815"/>
    </source>
</evidence>
<dbReference type="PANTHER" id="PTHR43667:SF1">
    <property type="entry name" value="CYCLOPROPANE-FATTY-ACYL-PHOSPHOLIPID SYNTHASE"/>
    <property type="match status" value="1"/>
</dbReference>
<evidence type="ECO:0000313" key="7">
    <source>
        <dbReference type="Proteomes" id="UP001161391"/>
    </source>
</evidence>
<dbReference type="Pfam" id="PF02353">
    <property type="entry name" value="CMAS"/>
    <property type="match status" value="1"/>
</dbReference>
<keyword evidence="5" id="KW-0443">Lipid metabolism</keyword>
<evidence type="ECO:0000256" key="4">
    <source>
        <dbReference type="ARBA" id="ARBA00022691"/>
    </source>
</evidence>
<evidence type="ECO:0000256" key="5">
    <source>
        <dbReference type="ARBA" id="ARBA00023098"/>
    </source>
</evidence>
<name>A0ABQ5V7Y9_9PROT</name>
<proteinExistence type="inferred from homology"/>
<reference evidence="6" key="2">
    <citation type="submission" date="2023-01" db="EMBL/GenBank/DDBJ databases">
        <title>Draft genome sequence of Algimonas ampicilliniresistens strain NBRC 108219.</title>
        <authorList>
            <person name="Sun Q."/>
            <person name="Mori K."/>
        </authorList>
    </citation>
    <scope>NUCLEOTIDE SEQUENCE</scope>
    <source>
        <strain evidence="6">NBRC 108219</strain>
    </source>
</reference>
<evidence type="ECO:0000256" key="2">
    <source>
        <dbReference type="ARBA" id="ARBA00022603"/>
    </source>
</evidence>
<accession>A0ABQ5V7Y9</accession>
<dbReference type="SUPFAM" id="SSF53335">
    <property type="entry name" value="S-adenosyl-L-methionine-dependent methyltransferases"/>
    <property type="match status" value="1"/>
</dbReference>
<dbReference type="EMBL" id="BSNK01000001">
    <property type="protein sequence ID" value="GLQ23658.1"/>
    <property type="molecule type" value="Genomic_DNA"/>
</dbReference>
<dbReference type="Gene3D" id="3.40.50.150">
    <property type="entry name" value="Vaccinia Virus protein VP39"/>
    <property type="match status" value="1"/>
</dbReference>
<protein>
    <submittedName>
        <fullName evidence="6">Cyclopropane-fatty-acyl-phospholipid synthase</fullName>
    </submittedName>
</protein>
<keyword evidence="7" id="KW-1185">Reference proteome</keyword>
<comment type="caution">
    <text evidence="6">The sequence shown here is derived from an EMBL/GenBank/DDBJ whole genome shotgun (WGS) entry which is preliminary data.</text>
</comment>
<dbReference type="CDD" id="cd02440">
    <property type="entry name" value="AdoMet_MTases"/>
    <property type="match status" value="1"/>
</dbReference>
<reference evidence="6" key="1">
    <citation type="journal article" date="2014" name="Int. J. Syst. Evol. Microbiol.">
        <title>Complete genome of a new Firmicutes species belonging to the dominant human colonic microbiota ('Ruminococcus bicirculans') reveals two chromosomes and a selective capacity to utilize plant glucans.</title>
        <authorList>
            <consortium name="NISC Comparative Sequencing Program"/>
            <person name="Wegmann U."/>
            <person name="Louis P."/>
            <person name="Goesmann A."/>
            <person name="Henrissat B."/>
            <person name="Duncan S.H."/>
            <person name="Flint H.J."/>
        </authorList>
    </citation>
    <scope>NUCLEOTIDE SEQUENCE</scope>
    <source>
        <strain evidence="6">NBRC 108219</strain>
    </source>
</reference>
<evidence type="ECO:0000313" key="6">
    <source>
        <dbReference type="EMBL" id="GLQ23658.1"/>
    </source>
</evidence>
<keyword evidence="4" id="KW-0949">S-adenosyl-L-methionine</keyword>
<dbReference type="InterPro" id="IPR029063">
    <property type="entry name" value="SAM-dependent_MTases_sf"/>
</dbReference>
<comment type="similarity">
    <text evidence="1">Belongs to the CFA/CMAS family.</text>
</comment>
<sequence length="395" mass="45407">MRRFVTTGRLTIIDHKGARHDYGPGGEPSATVRLTDPKLYRRLFLNPELYAGEAYMDGTLIVEDGGIRGFLEVFAHNRDGLRKGPVRQRIKRVQKTFRRTMQRNKREASSKNVEAHYDLSNDLYRLFLDEDMQYSCAYWPEYGMTLEQAQLAKKRHIAAKLRLEHGHRVLDIGCGWGGMAMHLAKEHDVQVVGVTLSNDQYALARERVEAAGLQDRVEIRLQDYRDCKGPYDRVVSVGMFEHVGVGHYAEFFGQIRDVLTDDGCALVHSIGRKGGPGTTGKWIRKYIFPGGYSPALSETYAEIEKAGLWVTDMEILRLHYAWTLAEWEKRFQANRDAVVAMKDERFARMWEFYLVISEFSFLYGKHMNFQIQLTKDVHALPPTRNYMMDGPGLLS</sequence>
<dbReference type="PANTHER" id="PTHR43667">
    <property type="entry name" value="CYCLOPROPANE-FATTY-ACYL-PHOSPHOLIPID SYNTHASE"/>
    <property type="match status" value="1"/>
</dbReference>
<keyword evidence="2" id="KW-0489">Methyltransferase</keyword>
<dbReference type="InterPro" id="IPR003333">
    <property type="entry name" value="CMAS"/>
</dbReference>
<dbReference type="PIRSF" id="PIRSF003085">
    <property type="entry name" value="CMAS"/>
    <property type="match status" value="1"/>
</dbReference>
<gene>
    <name evidence="6" type="ORF">GCM10007853_15320</name>
</gene>